<dbReference type="GO" id="GO:0005524">
    <property type="term" value="F:ATP binding"/>
    <property type="evidence" value="ECO:0007669"/>
    <property type="project" value="UniProtKB-KW"/>
</dbReference>
<evidence type="ECO:0000256" key="8">
    <source>
        <dbReference type="ARBA" id="ARBA00023136"/>
    </source>
</evidence>
<evidence type="ECO:0000256" key="2">
    <source>
        <dbReference type="ARBA" id="ARBA00022692"/>
    </source>
</evidence>
<dbReference type="GO" id="GO:0006883">
    <property type="term" value="P:intracellular sodium ion homeostasis"/>
    <property type="evidence" value="ECO:0007669"/>
    <property type="project" value="TreeGrafter"/>
</dbReference>
<feature type="transmembrane region" description="Helical" evidence="9">
    <location>
        <begin position="276"/>
        <end position="300"/>
    </location>
</feature>
<dbReference type="PRINTS" id="PR00121">
    <property type="entry name" value="NAKATPASE"/>
</dbReference>
<keyword evidence="5" id="KW-0460">Magnesium</keyword>
<dbReference type="Gene3D" id="1.20.1110.10">
    <property type="entry name" value="Calcium-transporting ATPase, transmembrane domain"/>
    <property type="match status" value="1"/>
</dbReference>
<dbReference type="Pfam" id="PF00122">
    <property type="entry name" value="E1-E2_ATPase"/>
    <property type="match status" value="1"/>
</dbReference>
<comment type="subcellular location">
    <subcellularLocation>
        <location evidence="1">Membrane</location>
        <topology evidence="1">Multi-pass membrane protein</topology>
    </subcellularLocation>
</comment>
<evidence type="ECO:0000313" key="11">
    <source>
        <dbReference type="Ensembl" id="ENSCHIP00010004861.1"/>
    </source>
</evidence>
<dbReference type="Pfam" id="PF00690">
    <property type="entry name" value="Cation_ATPase_N"/>
    <property type="match status" value="1"/>
</dbReference>
<feature type="domain" description="Cation-transporting P-type ATPase N-terminal" evidence="10">
    <location>
        <begin position="38"/>
        <end position="101"/>
    </location>
</feature>
<reference evidence="11" key="2">
    <citation type="submission" date="2025-08" db="UniProtKB">
        <authorList>
            <consortium name="Ensembl"/>
        </authorList>
    </citation>
    <scope>IDENTIFICATION</scope>
</reference>
<dbReference type="InterPro" id="IPR023298">
    <property type="entry name" value="ATPase_P-typ_TM_dom_sf"/>
</dbReference>
<dbReference type="GO" id="GO:1902600">
    <property type="term" value="P:proton transmembrane transport"/>
    <property type="evidence" value="ECO:0007669"/>
    <property type="project" value="TreeGrafter"/>
</dbReference>
<dbReference type="GO" id="GO:0005890">
    <property type="term" value="C:sodium:potassium-exchanging ATPase complex"/>
    <property type="evidence" value="ECO:0007669"/>
    <property type="project" value="TreeGrafter"/>
</dbReference>
<keyword evidence="3" id="KW-0547">Nucleotide-binding</keyword>
<dbReference type="Ensembl" id="ENSCHIT00010006745.1">
    <property type="protein sequence ID" value="ENSCHIP00010004861.1"/>
    <property type="gene ID" value="ENSCHIG00010003463.1"/>
</dbReference>
<keyword evidence="4" id="KW-0067">ATP-binding</keyword>
<name>A0A8C2NGA3_CAPHI</name>
<evidence type="ECO:0000256" key="1">
    <source>
        <dbReference type="ARBA" id="ARBA00004141"/>
    </source>
</evidence>
<dbReference type="InterPro" id="IPR008250">
    <property type="entry name" value="ATPase_P-typ_transduc_dom_A_sf"/>
</dbReference>
<feature type="transmembrane region" description="Helical" evidence="9">
    <location>
        <begin position="115"/>
        <end position="134"/>
    </location>
</feature>
<dbReference type="PROSITE" id="PS00154">
    <property type="entry name" value="ATPASE_E1_E2"/>
    <property type="match status" value="1"/>
</dbReference>
<feature type="transmembrane region" description="Helical" evidence="9">
    <location>
        <begin position="81"/>
        <end position="103"/>
    </location>
</feature>
<dbReference type="SUPFAM" id="SSF81660">
    <property type="entry name" value="Metal cation-transporting ATPase, ATP-binding domain N"/>
    <property type="match status" value="1"/>
</dbReference>
<dbReference type="GO" id="GO:0030007">
    <property type="term" value="P:intracellular potassium ion homeostasis"/>
    <property type="evidence" value="ECO:0007669"/>
    <property type="project" value="TreeGrafter"/>
</dbReference>
<evidence type="ECO:0000256" key="3">
    <source>
        <dbReference type="ARBA" id="ARBA00022741"/>
    </source>
</evidence>
<dbReference type="GO" id="GO:0005391">
    <property type="term" value="F:P-type sodium:potassium-exchanging transporter activity"/>
    <property type="evidence" value="ECO:0007669"/>
    <property type="project" value="TreeGrafter"/>
</dbReference>
<keyword evidence="7 9" id="KW-1133">Transmembrane helix</keyword>
<dbReference type="InterPro" id="IPR018303">
    <property type="entry name" value="ATPase_P-typ_P_site"/>
</dbReference>
<dbReference type="InterPro" id="IPR050510">
    <property type="entry name" value="Cation_transp_ATPase_P-type"/>
</dbReference>
<dbReference type="PANTHER" id="PTHR43294">
    <property type="entry name" value="SODIUM/POTASSIUM-TRANSPORTING ATPASE SUBUNIT ALPHA"/>
    <property type="match status" value="1"/>
</dbReference>
<reference evidence="11" key="1">
    <citation type="submission" date="2019-03" db="EMBL/GenBank/DDBJ databases">
        <title>Genome sequencing and reference-guided assembly of Black Bengal Goat (Capra hircus).</title>
        <authorList>
            <person name="Siddiki A.Z."/>
            <person name="Baten A."/>
            <person name="Billah M."/>
            <person name="Alam M.A.U."/>
            <person name="Shawrob K.S.M."/>
            <person name="Saha S."/>
            <person name="Chowdhury M."/>
            <person name="Rahman A.H."/>
            <person name="Stear M."/>
            <person name="Miah G."/>
            <person name="Das G.B."/>
            <person name="Hossain M.M."/>
            <person name="Kumkum M."/>
            <person name="Islam M.S."/>
            <person name="Mollah A.M."/>
            <person name="Ahsan A."/>
            <person name="Tusar F."/>
            <person name="Khan M.K.I."/>
        </authorList>
    </citation>
    <scope>NUCLEOTIDE SEQUENCE [LARGE SCALE GENOMIC DNA]</scope>
</reference>
<dbReference type="InterPro" id="IPR023214">
    <property type="entry name" value="HAD_sf"/>
</dbReference>
<proteinExistence type="predicted"/>
<dbReference type="InterPro" id="IPR001757">
    <property type="entry name" value="P_typ_ATPase"/>
</dbReference>
<dbReference type="InterPro" id="IPR023299">
    <property type="entry name" value="ATPase_P-typ_cyto_dom_N"/>
</dbReference>
<dbReference type="SUPFAM" id="SSF81665">
    <property type="entry name" value="Calcium ATPase, transmembrane domain M"/>
    <property type="match status" value="1"/>
</dbReference>
<dbReference type="FunFam" id="2.70.150.10:FF:000106">
    <property type="entry name" value="Sodium/potassium-transporting ATPase subunit alpha"/>
    <property type="match status" value="1"/>
</dbReference>
<evidence type="ECO:0000259" key="10">
    <source>
        <dbReference type="SMART" id="SM00831"/>
    </source>
</evidence>
<dbReference type="GO" id="GO:0016887">
    <property type="term" value="F:ATP hydrolysis activity"/>
    <property type="evidence" value="ECO:0007669"/>
    <property type="project" value="InterPro"/>
</dbReference>
<dbReference type="SMART" id="SM00831">
    <property type="entry name" value="Cation_ATPase_N"/>
    <property type="match status" value="1"/>
</dbReference>
<dbReference type="InterPro" id="IPR059000">
    <property type="entry name" value="ATPase_P-type_domA"/>
</dbReference>
<dbReference type="Pfam" id="PF13246">
    <property type="entry name" value="Cation_ATPase"/>
    <property type="match status" value="1"/>
</dbReference>
<protein>
    <recommendedName>
        <fullName evidence="10">Cation-transporting P-type ATPase N-terminal domain-containing protein</fullName>
    </recommendedName>
</protein>
<dbReference type="GO" id="GO:1990573">
    <property type="term" value="P:potassium ion import across plasma membrane"/>
    <property type="evidence" value="ECO:0007669"/>
    <property type="project" value="TreeGrafter"/>
</dbReference>
<dbReference type="SUPFAM" id="SSF81653">
    <property type="entry name" value="Calcium ATPase, transduction domain A"/>
    <property type="match status" value="1"/>
</dbReference>
<dbReference type="PRINTS" id="PR00119">
    <property type="entry name" value="CATATPASE"/>
</dbReference>
<dbReference type="PANTHER" id="PTHR43294:SF3">
    <property type="entry name" value="SODIUM_POTASSIUM-TRANSPORTING ATPASE SUBUNIT ALPHA-4"/>
    <property type="match status" value="1"/>
</dbReference>
<dbReference type="AlphaFoldDB" id="A0A8C2NGA3"/>
<dbReference type="InterPro" id="IPR004014">
    <property type="entry name" value="ATPase_P-typ_cation-transptr_N"/>
</dbReference>
<dbReference type="Gene3D" id="2.70.150.10">
    <property type="entry name" value="Calcium-transporting ATPase, cytoplasmic transduction domain A"/>
    <property type="match status" value="1"/>
</dbReference>
<keyword evidence="6" id="KW-1278">Translocase</keyword>
<dbReference type="NCBIfam" id="TIGR01494">
    <property type="entry name" value="ATPase_P-type"/>
    <property type="match status" value="1"/>
</dbReference>
<dbReference type="GO" id="GO:0036376">
    <property type="term" value="P:sodium ion export across plasma membrane"/>
    <property type="evidence" value="ECO:0007669"/>
    <property type="project" value="TreeGrafter"/>
</dbReference>
<evidence type="ECO:0000256" key="6">
    <source>
        <dbReference type="ARBA" id="ARBA00022967"/>
    </source>
</evidence>
<organism evidence="11">
    <name type="scientific">Capra hircus</name>
    <name type="common">Goat</name>
    <dbReference type="NCBI Taxonomy" id="9925"/>
    <lineage>
        <taxon>Eukaryota</taxon>
        <taxon>Metazoa</taxon>
        <taxon>Chordata</taxon>
        <taxon>Craniata</taxon>
        <taxon>Vertebrata</taxon>
        <taxon>Euteleostomi</taxon>
        <taxon>Mammalia</taxon>
        <taxon>Eutheria</taxon>
        <taxon>Laurasiatheria</taxon>
        <taxon>Artiodactyla</taxon>
        <taxon>Ruminantia</taxon>
        <taxon>Pecora</taxon>
        <taxon>Bovidae</taxon>
        <taxon>Caprinae</taxon>
        <taxon>Capra</taxon>
    </lineage>
</organism>
<keyword evidence="8 9" id="KW-0472">Membrane</keyword>
<evidence type="ECO:0000256" key="9">
    <source>
        <dbReference type="SAM" id="Phobius"/>
    </source>
</evidence>
<accession>A0A8C2NGA3</accession>
<dbReference type="Gene3D" id="3.40.1110.10">
    <property type="entry name" value="Calcium-transporting ATPase, cytoplasmic domain N"/>
    <property type="match status" value="1"/>
</dbReference>
<evidence type="ECO:0000256" key="4">
    <source>
        <dbReference type="ARBA" id="ARBA00022840"/>
    </source>
</evidence>
<dbReference type="Gene3D" id="3.40.50.1000">
    <property type="entry name" value="HAD superfamily/HAD-like"/>
    <property type="match status" value="1"/>
</dbReference>
<evidence type="ECO:0000256" key="5">
    <source>
        <dbReference type="ARBA" id="ARBA00022842"/>
    </source>
</evidence>
<sequence length="486" mass="52841">MHLLTGGGVPLGPASVSLTLVLYHCTRPKTGVQKICESTHKLKILPGHSPEKAQEILARDGPNALTPPTTTPEWVKFCKQLFGGFSLLLWTGAILCFVAFSIQLYFSEDATKDNLYLGIVLTVVVVITGCFSYYQEAKSSKIMESFKNMVPQQALVIRGGEKFQIPVREVVVGDLVEVKGGDRIPADIRLISSHGCKVDNSSLTGESEPQSRSTEFTNENPLETQNICFFSTNCVEGSAQGIVIATGDSTVMGRIASLTSGLVVGKTPIAIEIEHFIHLITAVAVFLGVTFFGLSLILGYTWLEAVIFLIGIIVANVPEGLLATVTVSNQSGGWLQGRQTAPREMKSLVCSFVAVETLGSTSTICSDKTGTLTQNRMTVAHLWFDKTIYEADTSEEQIGNTFAKGSDTWFILARIAGLCNRADFKANEESLPIAKRTTTGDASESALLKFIEQSYSSVKEMREKSPKVAEIPFNSTNKYQVQNRPM</sequence>
<evidence type="ECO:0000256" key="7">
    <source>
        <dbReference type="ARBA" id="ARBA00022989"/>
    </source>
</evidence>
<dbReference type="GO" id="GO:0042995">
    <property type="term" value="C:cell projection"/>
    <property type="evidence" value="ECO:0007669"/>
    <property type="project" value="TreeGrafter"/>
</dbReference>
<feature type="transmembrane region" description="Helical" evidence="9">
    <location>
        <begin position="306"/>
        <end position="328"/>
    </location>
</feature>
<keyword evidence="2 9" id="KW-0812">Transmembrane</keyword>